<dbReference type="GO" id="GO:0045292">
    <property type="term" value="P:mRNA cis splicing, via spliceosome"/>
    <property type="evidence" value="ECO:0007669"/>
    <property type="project" value="TreeGrafter"/>
</dbReference>
<evidence type="ECO:0000256" key="3">
    <source>
        <dbReference type="ARBA" id="ARBA00022664"/>
    </source>
</evidence>
<evidence type="ECO:0000256" key="6">
    <source>
        <dbReference type="SAM" id="Coils"/>
    </source>
</evidence>
<feature type="region of interest" description="Disordered" evidence="7">
    <location>
        <begin position="618"/>
        <end position="658"/>
    </location>
</feature>
<comment type="subcellular location">
    <subcellularLocation>
        <location evidence="1">Nucleus</location>
    </subcellularLocation>
</comment>
<feature type="coiled-coil region" evidence="6">
    <location>
        <begin position="121"/>
        <end position="155"/>
    </location>
</feature>
<organism evidence="8 9">
    <name type="scientific">Pseudozyma flocculosa PF-1</name>
    <dbReference type="NCBI Taxonomy" id="1277687"/>
    <lineage>
        <taxon>Eukaryota</taxon>
        <taxon>Fungi</taxon>
        <taxon>Dikarya</taxon>
        <taxon>Basidiomycota</taxon>
        <taxon>Ustilaginomycotina</taxon>
        <taxon>Ustilaginomycetes</taxon>
        <taxon>Ustilaginales</taxon>
        <taxon>Ustilaginaceae</taxon>
        <taxon>Pseudozyma</taxon>
    </lineage>
</organism>
<feature type="compositionally biased region" description="Basic and acidic residues" evidence="7">
    <location>
        <begin position="635"/>
        <end position="658"/>
    </location>
</feature>
<evidence type="ECO:0000313" key="8">
    <source>
        <dbReference type="EMBL" id="EPQ27697.1"/>
    </source>
</evidence>
<feature type="region of interest" description="Disordered" evidence="7">
    <location>
        <begin position="687"/>
        <end position="888"/>
    </location>
</feature>
<dbReference type="PANTHER" id="PTHR14152:SF5">
    <property type="entry name" value="U4_U6.U5 TRI-SNRNP-ASSOCIATED PROTEIN 1"/>
    <property type="match status" value="1"/>
</dbReference>
<keyword evidence="5" id="KW-0539">Nucleus</keyword>
<sequence>MSEFQKDSLSLEETNKLRIKLGLKPLTDDGPADSKPAADGDDGAKSARQVDEDAEAERRHIEQIERNRREKEQQEIRDRIAKAQNKRELARKLQGPTLADPEPAEASGPSSSAAPGSQDTLKWLRQAKKRAKENAAKLARELQEQETQAQAVYDESDLAGLKVAHDVDDFDDGDERILTLRDSGVLDDADDELMDYDLDQAERDRINQERKKARRGYTGLDDDQFDEANVGRRRGVLSKYDADIADDGLTRSSEGGFRLGAGATKPSNRKELARRELEQEAAAANKQLLSLDYAKNQEVSDYLQEGDVGFKKPKAKKRKKAARVKLDLDDPEDAAGPSISAPVRAGADADANGDVEMGSEPAAEVRKPRARDVTENFVDDDELQASLAKVRRQKAKRTFVKMTPEMIAKNLAAQRAAEEAERAASGSPYPGDASTSAAVAGVKEEEEPAGGLTFDSTSEFVRTIGHRQAAEQADEDSRRRRLAALKRESISAEPGLASAPSASAATNGVVTIKKEESEDVDFGDPAEEYEAARMAAEGASSGSGADAAATGKAGSPVADPLAGLPPAEPSVSMGVAGTLALLRNQGMLPTISAEEKARERQQQEYDRWLAQRRQEEQLRELERKMSKAQGSAKDQATREYENRKRELDEARSAQDRFKDYKPDVDIQYHDEFGRQLTPHEAWKQLSHVFHGKKPGAKKIEKRLKKIEDEKKRQRASAGDTPSGMLAAFQSRAERTGQAHMVLSVGSRGSAPSDLALLGPNTVSASTSAAAAGGAGKGKKRATSAVSPTLDGSRSTSVTALDDGTMSSATTTGGDGGEQSVATSRRGWAAVGAPSSGAAGSSLKRSFSPAVAPSPGGAPSSSAQPFRINLSSGGGGGGGSTKRKAEDDE</sequence>
<feature type="compositionally biased region" description="Low complexity" evidence="7">
    <location>
        <begin position="491"/>
        <end position="505"/>
    </location>
</feature>
<gene>
    <name evidence="8" type="ORF">PFL1_04835</name>
</gene>
<dbReference type="AlphaFoldDB" id="A0A061H4A0"/>
<feature type="region of interest" description="Disordered" evidence="7">
    <location>
        <begin position="413"/>
        <end position="566"/>
    </location>
</feature>
<keyword evidence="6" id="KW-0175">Coiled coil</keyword>
<feature type="compositionally biased region" description="Polar residues" evidence="7">
    <location>
        <begin position="785"/>
        <end position="811"/>
    </location>
</feature>
<dbReference type="PANTHER" id="PTHR14152">
    <property type="entry name" value="SQUAMOUS CELL CARCINOMA ANTIGEN RECOGNISED BY CYTOTOXIC T LYMPHOCYTES"/>
    <property type="match status" value="1"/>
</dbReference>
<dbReference type="KEGG" id="pfp:PFL1_04835"/>
<dbReference type="RefSeq" id="XP_007880554.1">
    <property type="nucleotide sequence ID" value="XM_007882363.1"/>
</dbReference>
<evidence type="ECO:0000256" key="7">
    <source>
        <dbReference type="SAM" id="MobiDB-lite"/>
    </source>
</evidence>
<feature type="compositionally biased region" description="Basic and acidic residues" evidence="7">
    <location>
        <begin position="268"/>
        <end position="278"/>
    </location>
</feature>
<dbReference type="Pfam" id="PF19252">
    <property type="entry name" value="HIND"/>
    <property type="match status" value="1"/>
</dbReference>
<evidence type="ECO:0000256" key="4">
    <source>
        <dbReference type="ARBA" id="ARBA00023187"/>
    </source>
</evidence>
<keyword evidence="4" id="KW-0508">mRNA splicing</keyword>
<feature type="compositionally biased region" description="Basic and acidic residues" evidence="7">
    <location>
        <begin position="363"/>
        <end position="373"/>
    </location>
</feature>
<dbReference type="eggNOG" id="KOG2217">
    <property type="taxonomic scope" value="Eukaryota"/>
</dbReference>
<dbReference type="OrthoDB" id="5583at2759"/>
<dbReference type="GO" id="GO:0046540">
    <property type="term" value="C:U4/U6 x U5 tri-snRNP complex"/>
    <property type="evidence" value="ECO:0007669"/>
    <property type="project" value="InterPro"/>
</dbReference>
<dbReference type="InterPro" id="IPR045347">
    <property type="entry name" value="HIND"/>
</dbReference>
<comment type="similarity">
    <text evidence="2">Belongs to the SNU66/SART1 family.</text>
</comment>
<evidence type="ECO:0000313" key="9">
    <source>
        <dbReference type="Proteomes" id="UP000053664"/>
    </source>
</evidence>
<proteinExistence type="inferred from homology"/>
<evidence type="ECO:0008006" key="10">
    <source>
        <dbReference type="Google" id="ProtNLM"/>
    </source>
</evidence>
<evidence type="ECO:0000256" key="1">
    <source>
        <dbReference type="ARBA" id="ARBA00004123"/>
    </source>
</evidence>
<feature type="region of interest" description="Disordered" evidence="7">
    <location>
        <begin position="250"/>
        <end position="278"/>
    </location>
</feature>
<feature type="region of interest" description="Disordered" evidence="7">
    <location>
        <begin position="304"/>
        <end position="373"/>
    </location>
</feature>
<name>A0A061H4A0_9BASI</name>
<dbReference type="EMBL" id="KE361638">
    <property type="protein sequence ID" value="EPQ27697.1"/>
    <property type="molecule type" value="Genomic_DNA"/>
</dbReference>
<feature type="compositionally biased region" description="Basic residues" evidence="7">
    <location>
        <begin position="311"/>
        <end position="323"/>
    </location>
</feature>
<feature type="compositionally biased region" description="Acidic residues" evidence="7">
    <location>
        <begin position="517"/>
        <end position="529"/>
    </location>
</feature>
<dbReference type="GO" id="GO:0000481">
    <property type="term" value="P:maturation of 5S rRNA"/>
    <property type="evidence" value="ECO:0007669"/>
    <property type="project" value="TreeGrafter"/>
</dbReference>
<feature type="compositionally biased region" description="Low complexity" evidence="7">
    <location>
        <begin position="826"/>
        <end position="862"/>
    </location>
</feature>
<dbReference type="Pfam" id="PF03343">
    <property type="entry name" value="SART-1"/>
    <property type="match status" value="1"/>
</dbReference>
<dbReference type="InterPro" id="IPR005011">
    <property type="entry name" value="SNU66/SART1"/>
</dbReference>
<feature type="compositionally biased region" description="Basic residues" evidence="7">
    <location>
        <begin position="689"/>
        <end position="704"/>
    </location>
</feature>
<keyword evidence="3" id="KW-0507">mRNA processing</keyword>
<dbReference type="GeneID" id="19318935"/>
<evidence type="ECO:0000256" key="5">
    <source>
        <dbReference type="ARBA" id="ARBA00023242"/>
    </source>
</evidence>
<feature type="compositionally biased region" description="Low complexity" evidence="7">
    <location>
        <begin position="104"/>
        <end position="117"/>
    </location>
</feature>
<dbReference type="HOGENOM" id="CLU_009379_2_1_1"/>
<feature type="region of interest" description="Disordered" evidence="7">
    <location>
        <begin position="22"/>
        <end position="121"/>
    </location>
</feature>
<feature type="compositionally biased region" description="Low complexity" evidence="7">
    <location>
        <begin position="532"/>
        <end position="555"/>
    </location>
</feature>
<protein>
    <recommendedName>
        <fullName evidence="10">SART-1 protein</fullName>
    </recommendedName>
</protein>
<dbReference type="Proteomes" id="UP000053664">
    <property type="component" value="Unassembled WGS sequence"/>
</dbReference>
<accession>A0A061H4A0</accession>
<reference evidence="8 9" key="1">
    <citation type="journal article" date="2013" name="Plant Cell">
        <title>The transition from a phytopathogenic smut ancestor to an anamorphic biocontrol agent deciphered by comparative whole-genome analysis.</title>
        <authorList>
            <person name="Lefebvre F."/>
            <person name="Joly D.L."/>
            <person name="Labbe C."/>
            <person name="Teichmann B."/>
            <person name="Linning R."/>
            <person name="Belzile F."/>
            <person name="Bakkeren G."/>
            <person name="Belanger R.R."/>
        </authorList>
    </citation>
    <scope>NUCLEOTIDE SEQUENCE [LARGE SCALE GENOMIC DNA]</scope>
    <source>
        <strain evidence="8 9">PF-1</strain>
    </source>
</reference>
<evidence type="ECO:0000256" key="2">
    <source>
        <dbReference type="ARBA" id="ARBA00006076"/>
    </source>
</evidence>
<feature type="compositionally biased region" description="Basic and acidic residues" evidence="7">
    <location>
        <begin position="36"/>
        <end position="91"/>
    </location>
</feature>